<keyword evidence="2 5" id="KW-0812">Transmembrane</keyword>
<sequence>MPIEYKPTIFMLLSTLSLSLSGVIAKYLTEQFSLPLLVFLRLFVPAIVMLFMMATTRFMFPQKNVTKSLVIRALCVAGCQVCFLFSLNTLTLVESVVLFATGPLFIPIFEKIFFGVKVQIVTKIGLVATFSGVLMLAGDVSGIALKPELLVGLGAAVFNAGSQLSLYRSTKGDMPAMAVNAWSFFFSSIVVLPIAMWYGVSDIDVQIMSEPMTSWSIWVAVIALTFVIISNQTFRAKAYKLVDSNSQLAPLIFTNLIFTLIWQMAFFNETLTSEKLIGVSLIIMASVLQVLWPKIVNVWHKPRLKKLPEA</sequence>
<evidence type="ECO:0000256" key="2">
    <source>
        <dbReference type="ARBA" id="ARBA00022692"/>
    </source>
</evidence>
<accession>A0ABT4YVT1</accession>
<evidence type="ECO:0000256" key="1">
    <source>
        <dbReference type="ARBA" id="ARBA00004141"/>
    </source>
</evidence>
<feature type="transmembrane region" description="Helical" evidence="5">
    <location>
        <begin position="120"/>
        <end position="137"/>
    </location>
</feature>
<organism evidence="7 8">
    <name type="scientific">Vibrio algarum</name>
    <dbReference type="NCBI Taxonomy" id="3020714"/>
    <lineage>
        <taxon>Bacteria</taxon>
        <taxon>Pseudomonadati</taxon>
        <taxon>Pseudomonadota</taxon>
        <taxon>Gammaproteobacteria</taxon>
        <taxon>Vibrionales</taxon>
        <taxon>Vibrionaceae</taxon>
        <taxon>Vibrio</taxon>
    </lineage>
</organism>
<reference evidence="7 8" key="1">
    <citation type="submission" date="2023-01" db="EMBL/GenBank/DDBJ databases">
        <title>Vibrio sp. KJ40-1 sp.nov, isolated from marine algae.</title>
        <authorList>
            <person name="Butt M."/>
            <person name="Kim J.M.J."/>
            <person name="Jeon C.O.C."/>
        </authorList>
    </citation>
    <scope>NUCLEOTIDE SEQUENCE [LARGE SCALE GENOMIC DNA]</scope>
    <source>
        <strain evidence="7 8">KJ40-1</strain>
    </source>
</reference>
<feature type="transmembrane region" description="Helical" evidence="5">
    <location>
        <begin position="69"/>
        <end position="90"/>
    </location>
</feature>
<feature type="transmembrane region" description="Helical" evidence="5">
    <location>
        <begin position="149"/>
        <end position="167"/>
    </location>
</feature>
<comment type="subcellular location">
    <subcellularLocation>
        <location evidence="1">Membrane</location>
        <topology evidence="1">Multi-pass membrane protein</topology>
    </subcellularLocation>
</comment>
<evidence type="ECO:0000313" key="7">
    <source>
        <dbReference type="EMBL" id="MDB1125490.1"/>
    </source>
</evidence>
<feature type="transmembrane region" description="Helical" evidence="5">
    <location>
        <begin position="179"/>
        <end position="200"/>
    </location>
</feature>
<feature type="transmembrane region" description="Helical" evidence="5">
    <location>
        <begin position="96"/>
        <end position="113"/>
    </location>
</feature>
<evidence type="ECO:0000256" key="3">
    <source>
        <dbReference type="ARBA" id="ARBA00022989"/>
    </source>
</evidence>
<keyword evidence="3 5" id="KW-1133">Transmembrane helix</keyword>
<gene>
    <name evidence="7" type="ORF">PGX00_18245</name>
</gene>
<name>A0ABT4YVT1_9VIBR</name>
<feature type="domain" description="EamA" evidence="6">
    <location>
        <begin position="9"/>
        <end position="136"/>
    </location>
</feature>
<dbReference type="PANTHER" id="PTHR22911">
    <property type="entry name" value="ACYL-MALONYL CONDENSING ENZYME-RELATED"/>
    <property type="match status" value="1"/>
</dbReference>
<dbReference type="RefSeq" id="WP_272139253.1">
    <property type="nucleotide sequence ID" value="NZ_JAQLOI010000003.1"/>
</dbReference>
<dbReference type="SUPFAM" id="SSF103481">
    <property type="entry name" value="Multidrug resistance efflux transporter EmrE"/>
    <property type="match status" value="2"/>
</dbReference>
<evidence type="ECO:0000256" key="5">
    <source>
        <dbReference type="SAM" id="Phobius"/>
    </source>
</evidence>
<evidence type="ECO:0000313" key="8">
    <source>
        <dbReference type="Proteomes" id="UP001210678"/>
    </source>
</evidence>
<feature type="domain" description="EamA" evidence="6">
    <location>
        <begin position="149"/>
        <end position="288"/>
    </location>
</feature>
<keyword evidence="8" id="KW-1185">Reference proteome</keyword>
<keyword evidence="4 5" id="KW-0472">Membrane</keyword>
<dbReference type="PANTHER" id="PTHR22911:SF6">
    <property type="entry name" value="SOLUTE CARRIER FAMILY 35 MEMBER G1"/>
    <property type="match status" value="1"/>
</dbReference>
<dbReference type="EMBL" id="JAQLOI010000003">
    <property type="protein sequence ID" value="MDB1125490.1"/>
    <property type="molecule type" value="Genomic_DNA"/>
</dbReference>
<protein>
    <submittedName>
        <fullName evidence="7">DMT family transporter</fullName>
    </submittedName>
</protein>
<comment type="caution">
    <text evidence="7">The sequence shown here is derived from an EMBL/GenBank/DDBJ whole genome shotgun (WGS) entry which is preliminary data.</text>
</comment>
<feature type="transmembrane region" description="Helical" evidence="5">
    <location>
        <begin position="246"/>
        <end position="265"/>
    </location>
</feature>
<dbReference type="Pfam" id="PF00892">
    <property type="entry name" value="EamA"/>
    <property type="match status" value="2"/>
</dbReference>
<feature type="transmembrane region" description="Helical" evidence="5">
    <location>
        <begin position="215"/>
        <end position="234"/>
    </location>
</feature>
<dbReference type="Proteomes" id="UP001210678">
    <property type="component" value="Unassembled WGS sequence"/>
</dbReference>
<proteinExistence type="predicted"/>
<feature type="transmembrane region" description="Helical" evidence="5">
    <location>
        <begin position="277"/>
        <end position="296"/>
    </location>
</feature>
<evidence type="ECO:0000256" key="4">
    <source>
        <dbReference type="ARBA" id="ARBA00023136"/>
    </source>
</evidence>
<evidence type="ECO:0000259" key="6">
    <source>
        <dbReference type="Pfam" id="PF00892"/>
    </source>
</evidence>
<feature type="transmembrane region" description="Helical" evidence="5">
    <location>
        <begin position="35"/>
        <end position="60"/>
    </location>
</feature>
<dbReference type="InterPro" id="IPR000620">
    <property type="entry name" value="EamA_dom"/>
</dbReference>
<dbReference type="InterPro" id="IPR037185">
    <property type="entry name" value="EmrE-like"/>
</dbReference>